<feature type="domain" description="Endolysin-like" evidence="2">
    <location>
        <begin position="16"/>
        <end position="99"/>
    </location>
</feature>
<protein>
    <submittedName>
        <fullName evidence="3">N acetylmuramidase</fullName>
    </submittedName>
</protein>
<dbReference type="InterPro" id="IPR057370">
    <property type="entry name" value="ELLD"/>
</dbReference>
<dbReference type="SUPFAM" id="SSF47090">
    <property type="entry name" value="PGBD-like"/>
    <property type="match status" value="1"/>
</dbReference>
<accession>A0A8S5MWP1</accession>
<evidence type="ECO:0000313" key="3">
    <source>
        <dbReference type="EMBL" id="DAD86506.1"/>
    </source>
</evidence>
<name>A0A8S5MWP1_9CAUD</name>
<dbReference type="Gene3D" id="3.90.1720.10">
    <property type="entry name" value="endopeptidase domain like (from Nostoc punctiforme)"/>
    <property type="match status" value="1"/>
</dbReference>
<dbReference type="SUPFAM" id="SSF54001">
    <property type="entry name" value="Cysteine proteinases"/>
    <property type="match status" value="1"/>
</dbReference>
<dbReference type="InterPro" id="IPR036366">
    <property type="entry name" value="PGBDSf"/>
</dbReference>
<dbReference type="InterPro" id="IPR002477">
    <property type="entry name" value="Peptidoglycan-bd-like"/>
</dbReference>
<dbReference type="InterPro" id="IPR038765">
    <property type="entry name" value="Papain-like_cys_pep_sf"/>
</dbReference>
<dbReference type="EMBL" id="BK015001">
    <property type="protein sequence ID" value="DAD86506.1"/>
    <property type="molecule type" value="Genomic_DNA"/>
</dbReference>
<proteinExistence type="predicted"/>
<organism evidence="3">
    <name type="scientific">Siphoviridae sp. ctu1h4</name>
    <dbReference type="NCBI Taxonomy" id="2826499"/>
    <lineage>
        <taxon>Viruses</taxon>
        <taxon>Duplodnaviria</taxon>
        <taxon>Heunggongvirae</taxon>
        <taxon>Uroviricota</taxon>
        <taxon>Caudoviricetes</taxon>
    </lineage>
</organism>
<evidence type="ECO:0000259" key="1">
    <source>
        <dbReference type="Pfam" id="PF01471"/>
    </source>
</evidence>
<sequence length="348" mass="36942">MPDIDAFAYDMEWWCSYGDLGYDQWNRWDLRVGGETDCSALVIGVLKARGFDTGNATYTGNMARELTARGWDMLDPDTDLERGDILLNHANHVAVYLGGGLLAQASIDERGEIAGGQAGDQANETNVRSYYNYPWDCVLRYTGSDTGGVSTYGHGTGYNANGYGEDYVREVQQQLLARGYDLGEDGADGILGEKTYNAIKAFQEANGGLEIDGIPGPQTLAALRGASIVPTPAHQPAVDGYWGDATTRLLQGVLGTTVDGVVSSQAAVNRDSLPGCTTGWEFVPTEVAEGSLLIEAMQTALGVEADGLMGPDTANALAARYGLEGDGCLDAPSPTVEAMQQTLLNGGW</sequence>
<dbReference type="InterPro" id="IPR036365">
    <property type="entry name" value="PGBD-like_sf"/>
</dbReference>
<dbReference type="Pfam" id="PF25309">
    <property type="entry name" value="ELLD"/>
    <property type="match status" value="1"/>
</dbReference>
<dbReference type="GO" id="GO:0001897">
    <property type="term" value="P:symbiont-mediated cytolysis of host cell"/>
    <property type="evidence" value="ECO:0007669"/>
    <property type="project" value="UniProtKB-ARBA"/>
</dbReference>
<dbReference type="Pfam" id="PF01471">
    <property type="entry name" value="PG_binding_1"/>
    <property type="match status" value="1"/>
</dbReference>
<feature type="domain" description="Peptidoglycan binding-like" evidence="1">
    <location>
        <begin position="167"/>
        <end position="223"/>
    </location>
</feature>
<reference evidence="3" key="1">
    <citation type="journal article" date="2021" name="Proc. Natl. Acad. Sci. U.S.A.">
        <title>A Catalog of Tens of Thousands of Viruses from Human Metagenomes Reveals Hidden Associations with Chronic Diseases.</title>
        <authorList>
            <person name="Tisza M.J."/>
            <person name="Buck C.B."/>
        </authorList>
    </citation>
    <scope>NUCLEOTIDE SEQUENCE</scope>
    <source>
        <strain evidence="3">Ctu1h4</strain>
    </source>
</reference>
<evidence type="ECO:0000259" key="2">
    <source>
        <dbReference type="Pfam" id="PF25309"/>
    </source>
</evidence>
<dbReference type="Gene3D" id="1.10.101.10">
    <property type="entry name" value="PGBD-like superfamily/PGBD"/>
    <property type="match status" value="1"/>
</dbReference>